<evidence type="ECO:0000256" key="5">
    <source>
        <dbReference type="ARBA" id="ARBA00023136"/>
    </source>
</evidence>
<dbReference type="Proteomes" id="UP001341840">
    <property type="component" value="Unassembled WGS sequence"/>
</dbReference>
<keyword evidence="4 6" id="KW-1133">Transmembrane helix</keyword>
<comment type="similarity">
    <text evidence="2">Belongs to the major facilitator superfamily. Proton-dependent oligopeptide transporter (POT/PTR) (TC 2.A.17) family.</text>
</comment>
<protein>
    <submittedName>
        <fullName evidence="7">Uncharacterized protein</fullName>
    </submittedName>
</protein>
<dbReference type="PROSITE" id="PS01022">
    <property type="entry name" value="PTR2_1"/>
    <property type="match status" value="1"/>
</dbReference>
<dbReference type="InterPro" id="IPR036259">
    <property type="entry name" value="MFS_trans_sf"/>
</dbReference>
<proteinExistence type="inferred from homology"/>
<feature type="transmembrane region" description="Helical" evidence="6">
    <location>
        <begin position="166"/>
        <end position="185"/>
    </location>
</feature>
<feature type="transmembrane region" description="Helical" evidence="6">
    <location>
        <begin position="392"/>
        <end position="413"/>
    </location>
</feature>
<feature type="transmembrane region" description="Helical" evidence="6">
    <location>
        <begin position="68"/>
        <end position="90"/>
    </location>
</feature>
<evidence type="ECO:0000256" key="2">
    <source>
        <dbReference type="ARBA" id="ARBA00005982"/>
    </source>
</evidence>
<evidence type="ECO:0000313" key="8">
    <source>
        <dbReference type="Proteomes" id="UP001341840"/>
    </source>
</evidence>
<dbReference type="Gene3D" id="1.20.1250.20">
    <property type="entry name" value="MFS general substrate transporter like domains"/>
    <property type="match status" value="1"/>
</dbReference>
<evidence type="ECO:0000256" key="1">
    <source>
        <dbReference type="ARBA" id="ARBA00004141"/>
    </source>
</evidence>
<dbReference type="SUPFAM" id="SSF103473">
    <property type="entry name" value="MFS general substrate transporter"/>
    <property type="match status" value="1"/>
</dbReference>
<dbReference type="InterPro" id="IPR018456">
    <property type="entry name" value="PTR2_symporter_CS"/>
</dbReference>
<keyword evidence="5 6" id="KW-0472">Membrane</keyword>
<feature type="transmembrane region" description="Helical" evidence="6">
    <location>
        <begin position="311"/>
        <end position="332"/>
    </location>
</feature>
<comment type="subcellular location">
    <subcellularLocation>
        <location evidence="1">Membrane</location>
        <topology evidence="1">Multi-pass membrane protein</topology>
    </subcellularLocation>
</comment>
<organism evidence="7 8">
    <name type="scientific">Stylosanthes scabra</name>
    <dbReference type="NCBI Taxonomy" id="79078"/>
    <lineage>
        <taxon>Eukaryota</taxon>
        <taxon>Viridiplantae</taxon>
        <taxon>Streptophyta</taxon>
        <taxon>Embryophyta</taxon>
        <taxon>Tracheophyta</taxon>
        <taxon>Spermatophyta</taxon>
        <taxon>Magnoliopsida</taxon>
        <taxon>eudicotyledons</taxon>
        <taxon>Gunneridae</taxon>
        <taxon>Pentapetalae</taxon>
        <taxon>rosids</taxon>
        <taxon>fabids</taxon>
        <taxon>Fabales</taxon>
        <taxon>Fabaceae</taxon>
        <taxon>Papilionoideae</taxon>
        <taxon>50 kb inversion clade</taxon>
        <taxon>dalbergioids sensu lato</taxon>
        <taxon>Dalbergieae</taxon>
        <taxon>Pterocarpus clade</taxon>
        <taxon>Stylosanthes</taxon>
    </lineage>
</organism>
<dbReference type="InterPro" id="IPR000109">
    <property type="entry name" value="POT_fam"/>
</dbReference>
<feature type="transmembrane region" description="Helical" evidence="6">
    <location>
        <begin position="96"/>
        <end position="117"/>
    </location>
</feature>
<evidence type="ECO:0000313" key="7">
    <source>
        <dbReference type="EMBL" id="MED6216223.1"/>
    </source>
</evidence>
<comment type="caution">
    <text evidence="7">The sequence shown here is derived from an EMBL/GenBank/DDBJ whole genome shotgun (WGS) entry which is preliminary data.</text>
</comment>
<evidence type="ECO:0000256" key="6">
    <source>
        <dbReference type="SAM" id="Phobius"/>
    </source>
</evidence>
<reference evidence="7 8" key="1">
    <citation type="journal article" date="2023" name="Plants (Basel)">
        <title>Bridging the Gap: Combining Genomics and Transcriptomics Approaches to Understand Stylosanthes scabra, an Orphan Legume from the Brazilian Caatinga.</title>
        <authorList>
            <person name="Ferreira-Neto J.R.C."/>
            <person name="da Silva M.D."/>
            <person name="Binneck E."/>
            <person name="de Melo N.F."/>
            <person name="da Silva R.H."/>
            <person name="de Melo A.L.T.M."/>
            <person name="Pandolfi V."/>
            <person name="Bustamante F.O."/>
            <person name="Brasileiro-Vidal A.C."/>
            <person name="Benko-Iseppon A.M."/>
        </authorList>
    </citation>
    <scope>NUCLEOTIDE SEQUENCE [LARGE SCALE GENOMIC DNA]</scope>
    <source>
        <tissue evidence="7">Leaves</tissue>
    </source>
</reference>
<feature type="transmembrane region" description="Helical" evidence="6">
    <location>
        <begin position="352"/>
        <end position="372"/>
    </location>
</feature>
<accession>A0ABU6Z4K4</accession>
<dbReference type="EMBL" id="JASCZI010271871">
    <property type="protein sequence ID" value="MED6216223.1"/>
    <property type="molecule type" value="Genomic_DNA"/>
</dbReference>
<gene>
    <name evidence="7" type="ORF">PIB30_005485</name>
</gene>
<name>A0ABU6Z4K4_9FABA</name>
<feature type="transmembrane region" description="Helical" evidence="6">
    <location>
        <begin position="522"/>
        <end position="540"/>
    </location>
</feature>
<evidence type="ECO:0000256" key="4">
    <source>
        <dbReference type="ARBA" id="ARBA00022989"/>
    </source>
</evidence>
<dbReference type="Pfam" id="PF00854">
    <property type="entry name" value="PTR2"/>
    <property type="match status" value="1"/>
</dbReference>
<dbReference type="PANTHER" id="PTHR11654">
    <property type="entry name" value="OLIGOPEPTIDE TRANSPORTER-RELATED"/>
    <property type="match status" value="1"/>
</dbReference>
<keyword evidence="3 6" id="KW-0812">Transmembrane</keyword>
<keyword evidence="8" id="KW-1185">Reference proteome</keyword>
<feature type="transmembrane region" description="Helical" evidence="6">
    <location>
        <begin position="477"/>
        <end position="502"/>
    </location>
</feature>
<evidence type="ECO:0000256" key="3">
    <source>
        <dbReference type="ARBA" id="ARBA00022692"/>
    </source>
</evidence>
<feature type="transmembrane region" description="Helical" evidence="6">
    <location>
        <begin position="446"/>
        <end position="465"/>
    </location>
</feature>
<feature type="transmembrane region" description="Helical" evidence="6">
    <location>
        <begin position="191"/>
        <end position="213"/>
    </location>
</feature>
<sequence>MAQTQGTNTKGSGQIPSETTKMGGWHAAIFITCVEFAERFSFQGLSANLITYLTKELNQSIVEATKNVNTWTGVSAFFPLLGGFLADSYVGRFNTIVISSFIFLFGMVMLTLSVSVMKHEALFFISLYVLSAGDGGHKPCVQTFAVDQFDEETEDQRNAKSSFFNWWYLVIVIACTSSVFIIVYLQDHYGWTLGIGVLPGLWAIAIVIFFLGLKRYKRESPRGSPFKSVAQVIVAAIRKWRVKDTSNSEKYWHDHDINLRSNGSLISATLEHTNQFRFLDKAMIVDEHDASTNIRDPWRLCSLNQVEEVKLILRLIPVWLSCLMFVVVQSQLFTFFVKQGSTMNRSLGHFQIPPASLGGVVGVVILFAVLFYDRVFVPIARNFTGHSSGITVLQRIGIGLFCSTLCMVVSALVEGKRVNNASINNNDNNTVEGSSRMSIWWLLPQYALLGIGDAFTGVGLQELFYTQMPESMRSVGAAAYISVVGIGNFVTIAIIDVVMAITSKTRGKWLAGNNLNKAHLDYFYWVLAGLCALNLCVYVCHSRSFVYKKVHV</sequence>